<name>A0ABZ1PKC0_9ACTN</name>
<keyword evidence="1" id="KW-0812">Transmembrane</keyword>
<keyword evidence="1" id="KW-1133">Transmembrane helix</keyword>
<organism evidence="2 3">
    <name type="scientific">Micromonospora zamorensis</name>
    <dbReference type="NCBI Taxonomy" id="709883"/>
    <lineage>
        <taxon>Bacteria</taxon>
        <taxon>Bacillati</taxon>
        <taxon>Actinomycetota</taxon>
        <taxon>Actinomycetes</taxon>
        <taxon>Micromonosporales</taxon>
        <taxon>Micromonosporaceae</taxon>
        <taxon>Micromonospora</taxon>
    </lineage>
</organism>
<evidence type="ECO:0000313" key="3">
    <source>
        <dbReference type="Proteomes" id="UP001346877"/>
    </source>
</evidence>
<keyword evidence="1" id="KW-0472">Membrane</keyword>
<accession>A0ABZ1PKC0</accession>
<feature type="transmembrane region" description="Helical" evidence="1">
    <location>
        <begin position="40"/>
        <end position="59"/>
    </location>
</feature>
<feature type="transmembrane region" description="Helical" evidence="1">
    <location>
        <begin position="111"/>
        <end position="139"/>
    </location>
</feature>
<feature type="transmembrane region" description="Helical" evidence="1">
    <location>
        <begin position="71"/>
        <end position="91"/>
    </location>
</feature>
<proteinExistence type="predicted"/>
<feature type="transmembrane region" description="Helical" evidence="1">
    <location>
        <begin position="220"/>
        <end position="242"/>
    </location>
</feature>
<keyword evidence="3" id="KW-1185">Reference proteome</keyword>
<evidence type="ECO:0000313" key="2">
    <source>
        <dbReference type="EMBL" id="WUI83617.1"/>
    </source>
</evidence>
<reference evidence="2 3" key="1">
    <citation type="submission" date="2022-10" db="EMBL/GenBank/DDBJ databases">
        <title>The complete genomes of actinobacterial strains from the NBC collection.</title>
        <authorList>
            <person name="Joergensen T.S."/>
            <person name="Alvarez Arevalo M."/>
            <person name="Sterndorff E.B."/>
            <person name="Faurdal D."/>
            <person name="Vuksanovic O."/>
            <person name="Mourched A.-S."/>
            <person name="Charusanti P."/>
            <person name="Shaw S."/>
            <person name="Blin K."/>
            <person name="Weber T."/>
        </authorList>
    </citation>
    <scope>NUCLEOTIDE SEQUENCE [LARGE SCALE GENOMIC DNA]</scope>
    <source>
        <strain evidence="2 3">NBC_00396</strain>
    </source>
</reference>
<gene>
    <name evidence="2" type="ORF">OG375_04405</name>
</gene>
<evidence type="ECO:0000256" key="1">
    <source>
        <dbReference type="SAM" id="Phobius"/>
    </source>
</evidence>
<feature type="transmembrane region" description="Helical" evidence="1">
    <location>
        <begin position="146"/>
        <end position="165"/>
    </location>
</feature>
<dbReference type="EMBL" id="CP107941">
    <property type="protein sequence ID" value="WUI83617.1"/>
    <property type="molecule type" value="Genomic_DNA"/>
</dbReference>
<dbReference type="RefSeq" id="WP_328372797.1">
    <property type="nucleotide sequence ID" value="NZ_CP107941.1"/>
</dbReference>
<protein>
    <submittedName>
        <fullName evidence="2">DUF6518 family protein</fullName>
    </submittedName>
</protein>
<dbReference type="Proteomes" id="UP001346877">
    <property type="component" value="Chromosome"/>
</dbReference>
<sequence length="245" mass="25033">MANSVAAAARPSRTAMVATAAVTLGLLAFAADSVAGIAGQLLIALTSSGFAWGLTAVLVGRSADTARRAAIGATMLLVLATLLYYLLVLGVSRRWSGGHLEDGTSADLLGLRSVAIMTAAWLAAAVIAGPMLGMLGYVLRVGKPPTSALAAGGLCGLLSGDGWQSLVLAPPWRLLAVTDPDQAQFFRGVLAGQAVKIVLPIVVLAWLATAHRLWRAWPMLLTAAVSCGALSAALWYVVYAAAGSI</sequence>
<feature type="transmembrane region" description="Helical" evidence="1">
    <location>
        <begin position="185"/>
        <end position="208"/>
    </location>
</feature>